<evidence type="ECO:0000313" key="5">
    <source>
        <dbReference type="Proteomes" id="UP000642938"/>
    </source>
</evidence>
<evidence type="ECO:0000313" key="2">
    <source>
        <dbReference type="EMBL" id="GGG93751.1"/>
    </source>
</evidence>
<proteinExistence type="predicted"/>
<dbReference type="RefSeq" id="WP_183763634.1">
    <property type="nucleotide sequence ID" value="NZ_BMHZ01000001.1"/>
</dbReference>
<keyword evidence="5" id="KW-1185">Reference proteome</keyword>
<protein>
    <recommendedName>
        <fullName evidence="6">Branched-chain amino acid:cation transporter, LIVCS family</fullName>
    </recommendedName>
</protein>
<accession>A0A7W6P5Z1</accession>
<keyword evidence="1" id="KW-0472">Membrane</keyword>
<evidence type="ECO:0000256" key="1">
    <source>
        <dbReference type="SAM" id="Phobius"/>
    </source>
</evidence>
<organism evidence="3 4">
    <name type="scientific">Pedobacter zeae</name>
    <dbReference type="NCBI Taxonomy" id="1737356"/>
    <lineage>
        <taxon>Bacteria</taxon>
        <taxon>Pseudomonadati</taxon>
        <taxon>Bacteroidota</taxon>
        <taxon>Sphingobacteriia</taxon>
        <taxon>Sphingobacteriales</taxon>
        <taxon>Sphingobacteriaceae</taxon>
        <taxon>Pedobacter</taxon>
    </lineage>
</organism>
<evidence type="ECO:0000313" key="3">
    <source>
        <dbReference type="EMBL" id="MBB4108293.1"/>
    </source>
</evidence>
<reference evidence="2" key="1">
    <citation type="journal article" date="2014" name="Int. J. Syst. Evol. Microbiol.">
        <title>Complete genome of a new Firmicutes species belonging to the dominant human colonic microbiota ('Ruminococcus bicirculans') reveals two chromosomes and a selective capacity to utilize plant glucans.</title>
        <authorList>
            <consortium name="NISC Comparative Sequencing Program"/>
            <person name="Wegmann U."/>
            <person name="Louis P."/>
            <person name="Goesmann A."/>
            <person name="Henrissat B."/>
            <person name="Duncan S.H."/>
            <person name="Flint H.J."/>
        </authorList>
    </citation>
    <scope>NUCLEOTIDE SEQUENCE</scope>
    <source>
        <strain evidence="2">CGMCC 1.15287</strain>
    </source>
</reference>
<dbReference type="EMBL" id="BMHZ01000001">
    <property type="protein sequence ID" value="GGG93751.1"/>
    <property type="molecule type" value="Genomic_DNA"/>
</dbReference>
<sequence length="101" mass="11535">MEEIKEPQMIYIGKKLAYYSALIGTVILVAYLLSHAEFLIGLGLIYVLSALVINGIFLFALLIELLYNTDRWRAYSVAIICMLLNIPLSAFYFFLVLHPIF</sequence>
<name>A0A7W6P5Z1_9SPHI</name>
<reference evidence="2" key="4">
    <citation type="submission" date="2024-05" db="EMBL/GenBank/DDBJ databases">
        <authorList>
            <person name="Sun Q."/>
            <person name="Zhou Y."/>
        </authorList>
    </citation>
    <scope>NUCLEOTIDE SEQUENCE</scope>
    <source>
        <strain evidence="2">CGMCC 1.15287</strain>
    </source>
</reference>
<feature type="transmembrane region" description="Helical" evidence="1">
    <location>
        <begin position="39"/>
        <end position="63"/>
    </location>
</feature>
<gene>
    <name evidence="2" type="ORF">GCM10007422_03790</name>
    <name evidence="3" type="ORF">GGQ60_002274</name>
</gene>
<dbReference type="EMBL" id="JACIEF010000002">
    <property type="protein sequence ID" value="MBB4108293.1"/>
    <property type="molecule type" value="Genomic_DNA"/>
</dbReference>
<keyword evidence="1" id="KW-0812">Transmembrane</keyword>
<evidence type="ECO:0008006" key="6">
    <source>
        <dbReference type="Google" id="ProtNLM"/>
    </source>
</evidence>
<comment type="caution">
    <text evidence="3">The sequence shown here is derived from an EMBL/GenBank/DDBJ whole genome shotgun (WGS) entry which is preliminary data.</text>
</comment>
<evidence type="ECO:0000313" key="4">
    <source>
        <dbReference type="Proteomes" id="UP000532273"/>
    </source>
</evidence>
<dbReference type="Proteomes" id="UP000532273">
    <property type="component" value="Unassembled WGS sequence"/>
</dbReference>
<feature type="transmembrane region" description="Helical" evidence="1">
    <location>
        <begin position="16"/>
        <end position="33"/>
    </location>
</feature>
<feature type="transmembrane region" description="Helical" evidence="1">
    <location>
        <begin position="75"/>
        <end position="95"/>
    </location>
</feature>
<keyword evidence="1" id="KW-1133">Transmembrane helix</keyword>
<reference evidence="3 4" key="3">
    <citation type="submission" date="2020-08" db="EMBL/GenBank/DDBJ databases">
        <title>Genomic Encyclopedia of Type Strains, Phase IV (KMG-IV): sequencing the most valuable type-strain genomes for metagenomic binning, comparative biology and taxonomic classification.</title>
        <authorList>
            <person name="Goeker M."/>
        </authorList>
    </citation>
    <scope>NUCLEOTIDE SEQUENCE [LARGE SCALE GENOMIC DNA]</scope>
    <source>
        <strain evidence="3 4">DSM 100774</strain>
    </source>
</reference>
<dbReference type="AlphaFoldDB" id="A0A7W6P5Z1"/>
<dbReference type="Proteomes" id="UP000642938">
    <property type="component" value="Unassembled WGS sequence"/>
</dbReference>
<reference evidence="5" key="2">
    <citation type="journal article" date="2019" name="Int. J. Syst. Evol. Microbiol.">
        <title>The Global Catalogue of Microorganisms (GCM) 10K type strain sequencing project: providing services to taxonomists for standard genome sequencing and annotation.</title>
        <authorList>
            <consortium name="The Broad Institute Genomics Platform"/>
            <consortium name="The Broad Institute Genome Sequencing Center for Infectious Disease"/>
            <person name="Wu L."/>
            <person name="Ma J."/>
        </authorList>
    </citation>
    <scope>NUCLEOTIDE SEQUENCE [LARGE SCALE GENOMIC DNA]</scope>
    <source>
        <strain evidence="5">CGMCC 1.15287</strain>
    </source>
</reference>